<evidence type="ECO:0000256" key="4">
    <source>
        <dbReference type="ARBA" id="ARBA00023125"/>
    </source>
</evidence>
<keyword evidence="1" id="KW-0479">Metal-binding</keyword>
<evidence type="ECO:0000256" key="3">
    <source>
        <dbReference type="ARBA" id="ARBA00023015"/>
    </source>
</evidence>
<keyword evidence="3" id="KW-0805">Transcription regulation</keyword>
<dbReference type="EMBL" id="CAWUHC010000040">
    <property type="protein sequence ID" value="CAK7222661.1"/>
    <property type="molecule type" value="Genomic_DNA"/>
</dbReference>
<dbReference type="SMART" id="SM00066">
    <property type="entry name" value="GAL4"/>
    <property type="match status" value="1"/>
</dbReference>
<dbReference type="Proteomes" id="UP001642406">
    <property type="component" value="Unassembled WGS sequence"/>
</dbReference>
<keyword evidence="10" id="KW-1185">Reference proteome</keyword>
<evidence type="ECO:0000256" key="2">
    <source>
        <dbReference type="ARBA" id="ARBA00022833"/>
    </source>
</evidence>
<dbReference type="InterPro" id="IPR001138">
    <property type="entry name" value="Zn2Cys6_DnaBD"/>
</dbReference>
<evidence type="ECO:0000256" key="6">
    <source>
        <dbReference type="ARBA" id="ARBA00023242"/>
    </source>
</evidence>
<feature type="domain" description="Zn(2)-C6 fungal-type" evidence="8">
    <location>
        <begin position="24"/>
        <end position="58"/>
    </location>
</feature>
<dbReference type="Pfam" id="PF04082">
    <property type="entry name" value="Fungal_trans"/>
    <property type="match status" value="1"/>
</dbReference>
<protein>
    <recommendedName>
        <fullName evidence="8">Zn(2)-C6 fungal-type domain-containing protein</fullName>
    </recommendedName>
</protein>
<feature type="compositionally biased region" description="Polar residues" evidence="7">
    <location>
        <begin position="171"/>
        <end position="180"/>
    </location>
</feature>
<evidence type="ECO:0000259" key="8">
    <source>
        <dbReference type="PROSITE" id="PS00463"/>
    </source>
</evidence>
<gene>
    <name evidence="9" type="ORF">SBRCBS47491_004935</name>
</gene>
<feature type="compositionally biased region" description="Low complexity" evidence="7">
    <location>
        <begin position="181"/>
        <end position="190"/>
    </location>
</feature>
<dbReference type="CDD" id="cd00067">
    <property type="entry name" value="GAL4"/>
    <property type="match status" value="1"/>
</dbReference>
<name>A0ABP0BTB0_9PEZI</name>
<evidence type="ECO:0000256" key="7">
    <source>
        <dbReference type="SAM" id="MobiDB-lite"/>
    </source>
</evidence>
<feature type="compositionally biased region" description="Polar residues" evidence="7">
    <location>
        <begin position="155"/>
        <end position="164"/>
    </location>
</feature>
<keyword evidence="4" id="KW-0238">DNA-binding</keyword>
<accession>A0ABP0BTB0</accession>
<keyword evidence="6" id="KW-0539">Nucleus</keyword>
<dbReference type="InterPro" id="IPR052073">
    <property type="entry name" value="Amide_Lactam_Regulators"/>
</dbReference>
<dbReference type="InterPro" id="IPR036864">
    <property type="entry name" value="Zn2-C6_fun-type_DNA-bd_sf"/>
</dbReference>
<keyword evidence="2" id="KW-0862">Zinc</keyword>
<feature type="compositionally biased region" description="Low complexity" evidence="7">
    <location>
        <begin position="72"/>
        <end position="148"/>
    </location>
</feature>
<proteinExistence type="predicted"/>
<feature type="region of interest" description="Disordered" evidence="7">
    <location>
        <begin position="51"/>
        <end position="209"/>
    </location>
</feature>
<dbReference type="SMART" id="SM00906">
    <property type="entry name" value="Fungal_trans"/>
    <property type="match status" value="1"/>
</dbReference>
<organism evidence="9 10">
    <name type="scientific">Sporothrix bragantina</name>
    <dbReference type="NCBI Taxonomy" id="671064"/>
    <lineage>
        <taxon>Eukaryota</taxon>
        <taxon>Fungi</taxon>
        <taxon>Dikarya</taxon>
        <taxon>Ascomycota</taxon>
        <taxon>Pezizomycotina</taxon>
        <taxon>Sordariomycetes</taxon>
        <taxon>Sordariomycetidae</taxon>
        <taxon>Ophiostomatales</taxon>
        <taxon>Ophiostomataceae</taxon>
        <taxon>Sporothrix</taxon>
    </lineage>
</organism>
<evidence type="ECO:0000256" key="1">
    <source>
        <dbReference type="ARBA" id="ARBA00022723"/>
    </source>
</evidence>
<comment type="caution">
    <text evidence="9">The sequence shown here is derived from an EMBL/GenBank/DDBJ whole genome shotgun (WGS) entry which is preliminary data.</text>
</comment>
<dbReference type="PANTHER" id="PTHR47171:SF5">
    <property type="entry name" value="ZN(II)2CYS6 TRANSCRIPTION FACTOR (EUROFUNG)"/>
    <property type="match status" value="1"/>
</dbReference>
<evidence type="ECO:0000313" key="9">
    <source>
        <dbReference type="EMBL" id="CAK7222661.1"/>
    </source>
</evidence>
<dbReference type="PANTHER" id="PTHR47171">
    <property type="entry name" value="FARA-RELATED"/>
    <property type="match status" value="1"/>
</dbReference>
<evidence type="ECO:0000313" key="10">
    <source>
        <dbReference type="Proteomes" id="UP001642406"/>
    </source>
</evidence>
<feature type="region of interest" description="Disordered" evidence="7">
    <location>
        <begin position="221"/>
        <end position="246"/>
    </location>
</feature>
<evidence type="ECO:0000256" key="5">
    <source>
        <dbReference type="ARBA" id="ARBA00023163"/>
    </source>
</evidence>
<reference evidence="9 10" key="1">
    <citation type="submission" date="2024-01" db="EMBL/GenBank/DDBJ databases">
        <authorList>
            <person name="Allen C."/>
            <person name="Tagirdzhanova G."/>
        </authorList>
    </citation>
    <scope>NUCLEOTIDE SEQUENCE [LARGE SCALE GENOMIC DNA]</scope>
</reference>
<feature type="compositionally biased region" description="Basic and acidic residues" evidence="7">
    <location>
        <begin position="51"/>
        <end position="60"/>
    </location>
</feature>
<keyword evidence="5" id="KW-0804">Transcription</keyword>
<dbReference type="CDD" id="cd12148">
    <property type="entry name" value="fungal_TF_MHR"/>
    <property type="match status" value="1"/>
</dbReference>
<dbReference type="InterPro" id="IPR007219">
    <property type="entry name" value="XnlR_reg_dom"/>
</dbReference>
<dbReference type="SUPFAM" id="SSF57701">
    <property type="entry name" value="Zn2/Cys6 DNA-binding domain"/>
    <property type="match status" value="1"/>
</dbReference>
<sequence length="813" mass="88420">MSEISSDWLLYTGCEPKKNRAKLVCIFCHSKKIKCDLQPRIDRGRTKCSKCDASGRECRPRTSKRTKRPVPTASASTSNNSSGCNANTIKASSSTASSTAVPPTSQRSGTTSSASSPDATSNTTATFVHPGAASSPTAPTVATVATSVEMDVRMPTSNSSASGSRTERHSFSNSSAPQQQHLGSTSSGLTPLPPPPPHHHLSHASTSMHAAALHNSAAAVMGLAPGGGPQTTASPTEGAGRSHRGDVDTGFLQLYGPENEYDAERQEIEAQLGVKSNLSDPRQQELLQSFAETYFEYCYPWCPVLERDTLADNLQRSPLLANALATAASHVQPPLVPHEGPGTYYKQASSLFYHDDEPDILTQIKAVSLFYWWAPRPPSTVHRHSSWWWTSVVIRHAQQMNFHREPRLDHPLRHRLDLSARRRIWWTAFARERLTALCQSKPCIIDPEDCSISEPTLADFPPEPALQKKGEIFIYYVKLCAIIGKVAKVLMRPPRDCVTAGVFSTDYTGSTNSIEPMHLRRELADWAQGLPAHLQLPIQSARTQAFDRDVHQLHLPYLTTIIILNMKRSPHALPEALPPAILAASCIARILRDILARGNVRYLMAITCWYSGMAFAALLQAAQIPELAAEANEALDVLAQAASQLQTMWASANIIRQGFDRLRASAGVNGGAGAGTASHPTTVLRYRDVQMPVVNSASGVPVTGGVAGGTGINRPTDFPTISTTPGAAPGLGDTQDYDFDWVDFFPFVTPATNKIAEVLLNGKGHGPATRLPSPEDLLFQDAIFSNYQDIVEPFHDIFMSELIRQSWTENTIG</sequence>
<dbReference type="PROSITE" id="PS00463">
    <property type="entry name" value="ZN2_CY6_FUNGAL_1"/>
    <property type="match status" value="1"/>
</dbReference>